<reference evidence="2 3" key="1">
    <citation type="submission" date="2015-03" db="EMBL/GenBank/DDBJ databases">
        <title>Genome sequencing of Methylobacterium variabile DSM 16961.</title>
        <authorList>
            <person name="Chaudhry V."/>
            <person name="Patil P.B."/>
        </authorList>
    </citation>
    <scope>NUCLEOTIDE SEQUENCE [LARGE SCALE GENOMIC DNA]</scope>
    <source>
        <strain evidence="2 3">DSM 16961</strain>
    </source>
</reference>
<gene>
    <name evidence="2" type="ORF">VQ02_15705</name>
</gene>
<dbReference type="FunFam" id="3.40.50.720:FF:000084">
    <property type="entry name" value="Short-chain dehydrogenase reductase"/>
    <property type="match status" value="1"/>
</dbReference>
<dbReference type="PATRIC" id="fig|298794.3.peg.137"/>
<dbReference type="CDD" id="cd05233">
    <property type="entry name" value="SDR_c"/>
    <property type="match status" value="1"/>
</dbReference>
<dbReference type="InterPro" id="IPR036291">
    <property type="entry name" value="NAD(P)-bd_dom_sf"/>
</dbReference>
<dbReference type="Gene3D" id="3.40.50.720">
    <property type="entry name" value="NAD(P)-binding Rossmann-like Domain"/>
    <property type="match status" value="1"/>
</dbReference>
<dbReference type="PANTHER" id="PTHR42760:SF122">
    <property type="entry name" value="NAD(P)-BINDING PROTEIN"/>
    <property type="match status" value="1"/>
</dbReference>
<dbReference type="RefSeq" id="WP_048445134.1">
    <property type="nucleotide sequence ID" value="NZ_LABY01000102.1"/>
</dbReference>
<dbReference type="GO" id="GO:0048038">
    <property type="term" value="F:quinone binding"/>
    <property type="evidence" value="ECO:0007669"/>
    <property type="project" value="TreeGrafter"/>
</dbReference>
<dbReference type="EMBL" id="LABY01000102">
    <property type="protein sequence ID" value="KMO36238.1"/>
    <property type="molecule type" value="Genomic_DNA"/>
</dbReference>
<dbReference type="InterPro" id="IPR020904">
    <property type="entry name" value="Sc_DH/Rdtase_CS"/>
</dbReference>
<dbReference type="PROSITE" id="PS00061">
    <property type="entry name" value="ADH_SHORT"/>
    <property type="match status" value="1"/>
</dbReference>
<protein>
    <submittedName>
        <fullName evidence="2">3-oxoacyl-ACP reductase</fullName>
    </submittedName>
</protein>
<proteinExistence type="inferred from homology"/>
<dbReference type="PRINTS" id="PR00081">
    <property type="entry name" value="GDHRDH"/>
</dbReference>
<organism evidence="2 3">
    <name type="scientific">Methylobacterium variabile</name>
    <dbReference type="NCBI Taxonomy" id="298794"/>
    <lineage>
        <taxon>Bacteria</taxon>
        <taxon>Pseudomonadati</taxon>
        <taxon>Pseudomonadota</taxon>
        <taxon>Alphaproteobacteria</taxon>
        <taxon>Hyphomicrobiales</taxon>
        <taxon>Methylobacteriaceae</taxon>
        <taxon>Methylobacterium</taxon>
    </lineage>
</organism>
<dbReference type="NCBIfam" id="NF005559">
    <property type="entry name" value="PRK07231.1"/>
    <property type="match status" value="1"/>
</dbReference>
<accession>A0A0J6SS80</accession>
<dbReference type="Proteomes" id="UP000035955">
    <property type="component" value="Unassembled WGS sequence"/>
</dbReference>
<dbReference type="OrthoDB" id="9797020at2"/>
<sequence length="265" mass="28130">MAGKLEGRVAIVTGAGSIGEGWGNGKAASVLFAREGATVVALDINPTAAEETCRLIREEGGSAMPFVGDVARDADVKALVEATLRAHGRIDILHNNVGINRTAATTQLSEADWDLVMAVNLKSMFLTCRAVLPIMEKQGRGAIVNVSSVAALRYARIPYLAYSTSKGAILPFTRTIALEYAKRGVRANVILPGLMDTPMVWASMKDEYPGGREAMVRERNAQVPMGRMGDAWDVARAALFLASDDARFITGAELVVDGGMSCSTG</sequence>
<comment type="caution">
    <text evidence="2">The sequence shown here is derived from an EMBL/GenBank/DDBJ whole genome shotgun (WGS) entry which is preliminary data.</text>
</comment>
<dbReference type="GO" id="GO:0006633">
    <property type="term" value="P:fatty acid biosynthetic process"/>
    <property type="evidence" value="ECO:0007669"/>
    <property type="project" value="TreeGrafter"/>
</dbReference>
<dbReference type="AlphaFoldDB" id="A0A0J6SS80"/>
<dbReference type="InterPro" id="IPR002347">
    <property type="entry name" value="SDR_fam"/>
</dbReference>
<evidence type="ECO:0000313" key="3">
    <source>
        <dbReference type="Proteomes" id="UP000035955"/>
    </source>
</evidence>
<name>A0A0J6SS80_9HYPH</name>
<dbReference type="PANTHER" id="PTHR42760">
    <property type="entry name" value="SHORT-CHAIN DEHYDROGENASES/REDUCTASES FAMILY MEMBER"/>
    <property type="match status" value="1"/>
</dbReference>
<dbReference type="PRINTS" id="PR00080">
    <property type="entry name" value="SDRFAMILY"/>
</dbReference>
<evidence type="ECO:0000256" key="1">
    <source>
        <dbReference type="ARBA" id="ARBA00006484"/>
    </source>
</evidence>
<dbReference type="SUPFAM" id="SSF51735">
    <property type="entry name" value="NAD(P)-binding Rossmann-fold domains"/>
    <property type="match status" value="1"/>
</dbReference>
<dbReference type="Pfam" id="PF13561">
    <property type="entry name" value="adh_short_C2"/>
    <property type="match status" value="1"/>
</dbReference>
<keyword evidence="3" id="KW-1185">Reference proteome</keyword>
<comment type="similarity">
    <text evidence="1">Belongs to the short-chain dehydrogenases/reductases (SDR) family.</text>
</comment>
<dbReference type="GO" id="GO:0016616">
    <property type="term" value="F:oxidoreductase activity, acting on the CH-OH group of donors, NAD or NADP as acceptor"/>
    <property type="evidence" value="ECO:0007669"/>
    <property type="project" value="TreeGrafter"/>
</dbReference>
<evidence type="ECO:0000313" key="2">
    <source>
        <dbReference type="EMBL" id="KMO36238.1"/>
    </source>
</evidence>